<dbReference type="InterPro" id="IPR014942">
    <property type="entry name" value="AbiEii"/>
</dbReference>
<proteinExistence type="predicted"/>
<evidence type="ECO:0000313" key="1">
    <source>
        <dbReference type="EMBL" id="SHM81026.1"/>
    </source>
</evidence>
<organism evidence="1 2">
    <name type="scientific">Flavobacterium xanthum</name>
    <dbReference type="NCBI Taxonomy" id="69322"/>
    <lineage>
        <taxon>Bacteria</taxon>
        <taxon>Pseudomonadati</taxon>
        <taxon>Bacteroidota</taxon>
        <taxon>Flavobacteriia</taxon>
        <taxon>Flavobacteriales</taxon>
        <taxon>Flavobacteriaceae</taxon>
        <taxon>Flavobacterium</taxon>
    </lineage>
</organism>
<dbReference type="EMBL" id="FRBU01000083">
    <property type="protein sequence ID" value="SHM81026.1"/>
    <property type="molecule type" value="Genomic_DNA"/>
</dbReference>
<gene>
    <name evidence="1" type="ORF">SAMN05443669_10834</name>
</gene>
<dbReference type="GO" id="GO:0016740">
    <property type="term" value="F:transferase activity"/>
    <property type="evidence" value="ECO:0007669"/>
    <property type="project" value="UniProtKB-KW"/>
</dbReference>
<name>A0A1M7LRY2_9FLAO</name>
<dbReference type="Pfam" id="PF08843">
    <property type="entry name" value="AbiEii"/>
    <property type="match status" value="1"/>
</dbReference>
<sequence>MSAVSPILKQTILELQNLSSISKFSLGGGTNLALRYNHRVSIDIDFISPIIIDRVTFDKIIEEVYAATYSRCNFFRNLR</sequence>
<dbReference type="Proteomes" id="UP000184260">
    <property type="component" value="Unassembled WGS sequence"/>
</dbReference>
<dbReference type="OrthoDB" id="9796281at2"/>
<keyword evidence="2" id="KW-1185">Reference proteome</keyword>
<protein>
    <submittedName>
        <fullName evidence="1">Nucleotidyl transferase AbiEii toxin, Type IV TA system</fullName>
    </submittedName>
</protein>
<evidence type="ECO:0000313" key="2">
    <source>
        <dbReference type="Proteomes" id="UP000184260"/>
    </source>
</evidence>
<dbReference type="RefSeq" id="WP_073355774.1">
    <property type="nucleotide sequence ID" value="NZ_FRBU01000083.1"/>
</dbReference>
<reference evidence="2" key="1">
    <citation type="submission" date="2016-11" db="EMBL/GenBank/DDBJ databases">
        <authorList>
            <person name="Varghese N."/>
            <person name="Submissions S."/>
        </authorList>
    </citation>
    <scope>NUCLEOTIDE SEQUENCE [LARGE SCALE GENOMIC DNA]</scope>
    <source>
        <strain evidence="2">DSM 3661</strain>
    </source>
</reference>
<keyword evidence="1" id="KW-0808">Transferase</keyword>
<dbReference type="AlphaFoldDB" id="A0A1M7LRY2"/>
<accession>A0A1M7LRY2</accession>